<dbReference type="PROSITE" id="PS00428">
    <property type="entry name" value="FTSW_RODA_SPOVE"/>
    <property type="match status" value="1"/>
</dbReference>
<dbReference type="NCBIfam" id="TIGR02210">
    <property type="entry name" value="rodA_shape"/>
    <property type="match status" value="1"/>
</dbReference>
<dbReference type="OrthoDB" id="9768187at2"/>
<comment type="subcellular location">
    <subcellularLocation>
        <location evidence="1">Membrane</location>
        <topology evidence="1">Multi-pass membrane protein</topology>
    </subcellularLocation>
</comment>
<evidence type="ECO:0000256" key="10">
    <source>
        <dbReference type="ARBA" id="ARBA00023316"/>
    </source>
</evidence>
<feature type="transmembrane region" description="Helical" evidence="13">
    <location>
        <begin position="206"/>
        <end position="223"/>
    </location>
</feature>
<feature type="transmembrane region" description="Helical" evidence="13">
    <location>
        <begin position="76"/>
        <end position="96"/>
    </location>
</feature>
<proteinExistence type="predicted"/>
<keyword evidence="7" id="KW-0573">Peptidoglycan synthesis</keyword>
<dbReference type="NCBIfam" id="NF037961">
    <property type="entry name" value="RodA_shape"/>
    <property type="match status" value="2"/>
</dbReference>
<evidence type="ECO:0000256" key="2">
    <source>
        <dbReference type="ARBA" id="ARBA00022475"/>
    </source>
</evidence>
<feature type="transmembrane region" description="Helical" evidence="13">
    <location>
        <begin position="444"/>
        <end position="465"/>
    </location>
</feature>
<evidence type="ECO:0000256" key="12">
    <source>
        <dbReference type="ARBA" id="ARBA00033270"/>
    </source>
</evidence>
<dbReference type="PANTHER" id="PTHR30474">
    <property type="entry name" value="CELL CYCLE PROTEIN"/>
    <property type="match status" value="1"/>
</dbReference>
<feature type="transmembrane region" description="Helical" evidence="13">
    <location>
        <begin position="257"/>
        <end position="277"/>
    </location>
</feature>
<evidence type="ECO:0000256" key="3">
    <source>
        <dbReference type="ARBA" id="ARBA00022676"/>
    </source>
</evidence>
<keyword evidence="6" id="KW-0133">Cell shape</keyword>
<reference evidence="14 15" key="1">
    <citation type="journal article" date="2017" name="Front. Microbiol.">
        <title>Labilibaculum manganireducens gen. nov., sp. nov. and Labilibaculum filiforme sp. nov., Novel Bacteroidetes Isolated from Subsurface Sediments of the Baltic Sea.</title>
        <authorList>
            <person name="Vandieken V."/>
            <person name="Marshall I.P."/>
            <person name="Niemann H."/>
            <person name="Engelen B."/>
            <person name="Cypionka H."/>
        </authorList>
    </citation>
    <scope>NUCLEOTIDE SEQUENCE [LARGE SCALE GENOMIC DNA]</scope>
    <source>
        <strain evidence="14 15">59.16B</strain>
    </source>
</reference>
<dbReference type="GO" id="GO:0071555">
    <property type="term" value="P:cell wall organization"/>
    <property type="evidence" value="ECO:0007669"/>
    <property type="project" value="UniProtKB-KW"/>
</dbReference>
<feature type="transmembrane region" description="Helical" evidence="13">
    <location>
        <begin position="284"/>
        <end position="305"/>
    </location>
</feature>
<dbReference type="RefSeq" id="WP_101259799.1">
    <property type="nucleotide sequence ID" value="NZ_MVDD01000001.1"/>
</dbReference>
<evidence type="ECO:0000256" key="6">
    <source>
        <dbReference type="ARBA" id="ARBA00022960"/>
    </source>
</evidence>
<keyword evidence="10" id="KW-0961">Cell wall biogenesis/degradation</keyword>
<dbReference type="InterPro" id="IPR018365">
    <property type="entry name" value="Cell_cycle_FtsW-rel_CS"/>
</dbReference>
<sequence>MTRKVNLLKNLDWWTIFLYVLLVFLGWINIYAAVYNEEHQSIFDISQRYGKQLMWIGAAFFLAMVILLIEGKFFSAFAYPTYLLMIFLLIAVLIFGREVNGARSWFEIGGIRLQPAEFAKFATCLAISRYISQFNFKIHKFKSLFISGVILFTPAVLIILQRDAGSALVYIVFILVLYREGLSGVALFVGVLAAVLFIITLLMPELYVLLIILAFAFISLKFIGTRWKQVGIGVTAILIGFALVWGVVQVMELKLSAYTILNLSIALNFIPFLYYIYKERLKHAIWVLLIAVGSLFFTFSVSYLFENILESHQQERINDLLGIESDPSGAGYNVAQSKIAIGSGGFAGKGFLNGTQTKFKFVPEQSTDFIFCTVGEEWGFVGSTAVLIFLMSLIIRLLFLAERQRSPFSRIYGYGVACILFFHLAINVGMTIGLAPVIGIPLPFFSYGGSSLWAFTILLFVFLRLDANRLELLR</sequence>
<feature type="transmembrane region" description="Helical" evidence="13">
    <location>
        <begin position="52"/>
        <end position="69"/>
    </location>
</feature>
<feature type="transmembrane region" description="Helical" evidence="13">
    <location>
        <begin position="143"/>
        <end position="160"/>
    </location>
</feature>
<keyword evidence="3" id="KW-0328">Glycosyltransferase</keyword>
<evidence type="ECO:0000256" key="11">
    <source>
        <dbReference type="ARBA" id="ARBA00032370"/>
    </source>
</evidence>
<dbReference type="GO" id="GO:0009252">
    <property type="term" value="P:peptidoglycan biosynthetic process"/>
    <property type="evidence" value="ECO:0007669"/>
    <property type="project" value="UniProtKB-KW"/>
</dbReference>
<name>A0A2N3I6D7_9BACT</name>
<keyword evidence="8 13" id="KW-1133">Transmembrane helix</keyword>
<feature type="transmembrane region" description="Helical" evidence="13">
    <location>
        <begin position="411"/>
        <end position="438"/>
    </location>
</feature>
<feature type="transmembrane region" description="Helical" evidence="13">
    <location>
        <begin position="230"/>
        <end position="251"/>
    </location>
</feature>
<evidence type="ECO:0000256" key="5">
    <source>
        <dbReference type="ARBA" id="ARBA00022692"/>
    </source>
</evidence>
<protein>
    <recommendedName>
        <fullName evidence="12">Cell wall polymerase</fullName>
    </recommendedName>
    <alternativeName>
        <fullName evidence="11">Peptidoglycan polymerase</fullName>
    </alternativeName>
</protein>
<dbReference type="InterPro" id="IPR011923">
    <property type="entry name" value="RodA/MrdB"/>
</dbReference>
<comment type="caution">
    <text evidence="14">The sequence shown here is derived from an EMBL/GenBank/DDBJ whole genome shotgun (WGS) entry which is preliminary data.</text>
</comment>
<organism evidence="14 15">
    <name type="scientific">Labilibaculum filiforme</name>
    <dbReference type="NCBI Taxonomy" id="1940526"/>
    <lineage>
        <taxon>Bacteria</taxon>
        <taxon>Pseudomonadati</taxon>
        <taxon>Bacteroidota</taxon>
        <taxon>Bacteroidia</taxon>
        <taxon>Marinilabiliales</taxon>
        <taxon>Marinifilaceae</taxon>
        <taxon>Labilibaculum</taxon>
    </lineage>
</organism>
<dbReference type="GO" id="GO:0032153">
    <property type="term" value="C:cell division site"/>
    <property type="evidence" value="ECO:0007669"/>
    <property type="project" value="TreeGrafter"/>
</dbReference>
<dbReference type="GO" id="GO:0008360">
    <property type="term" value="P:regulation of cell shape"/>
    <property type="evidence" value="ECO:0007669"/>
    <property type="project" value="UniProtKB-KW"/>
</dbReference>
<keyword evidence="5 13" id="KW-0812">Transmembrane</keyword>
<dbReference type="PANTHER" id="PTHR30474:SF1">
    <property type="entry name" value="PEPTIDOGLYCAN GLYCOSYLTRANSFERASE MRDB"/>
    <property type="match status" value="1"/>
</dbReference>
<dbReference type="GO" id="GO:0051301">
    <property type="term" value="P:cell division"/>
    <property type="evidence" value="ECO:0007669"/>
    <property type="project" value="InterPro"/>
</dbReference>
<dbReference type="GO" id="GO:0016757">
    <property type="term" value="F:glycosyltransferase activity"/>
    <property type="evidence" value="ECO:0007669"/>
    <property type="project" value="UniProtKB-KW"/>
</dbReference>
<dbReference type="EMBL" id="MVDD01000001">
    <property type="protein sequence ID" value="PKQ65865.1"/>
    <property type="molecule type" value="Genomic_DNA"/>
</dbReference>
<evidence type="ECO:0000256" key="8">
    <source>
        <dbReference type="ARBA" id="ARBA00022989"/>
    </source>
</evidence>
<evidence type="ECO:0000256" key="7">
    <source>
        <dbReference type="ARBA" id="ARBA00022984"/>
    </source>
</evidence>
<keyword evidence="15" id="KW-1185">Reference proteome</keyword>
<dbReference type="AlphaFoldDB" id="A0A2N3I6D7"/>
<accession>A0A2N3I6D7</accession>
<dbReference type="Pfam" id="PF01098">
    <property type="entry name" value="FTSW_RODA_SPOVE"/>
    <property type="match status" value="2"/>
</dbReference>
<evidence type="ECO:0000313" key="14">
    <source>
        <dbReference type="EMBL" id="PKQ65865.1"/>
    </source>
</evidence>
<feature type="transmembrane region" description="Helical" evidence="13">
    <location>
        <begin position="167"/>
        <end position="200"/>
    </location>
</feature>
<evidence type="ECO:0000256" key="9">
    <source>
        <dbReference type="ARBA" id="ARBA00023136"/>
    </source>
</evidence>
<gene>
    <name evidence="14" type="ORF">BZG02_02345</name>
</gene>
<keyword evidence="9 13" id="KW-0472">Membrane</keyword>
<feature type="transmembrane region" description="Helical" evidence="13">
    <location>
        <begin position="378"/>
        <end position="399"/>
    </location>
</feature>
<evidence type="ECO:0000256" key="1">
    <source>
        <dbReference type="ARBA" id="ARBA00004141"/>
    </source>
</evidence>
<evidence type="ECO:0000313" key="15">
    <source>
        <dbReference type="Proteomes" id="UP000233535"/>
    </source>
</evidence>
<evidence type="ECO:0000256" key="13">
    <source>
        <dbReference type="SAM" id="Phobius"/>
    </source>
</evidence>
<dbReference type="InterPro" id="IPR001182">
    <property type="entry name" value="FtsW/RodA"/>
</dbReference>
<dbReference type="GO" id="GO:0005886">
    <property type="term" value="C:plasma membrane"/>
    <property type="evidence" value="ECO:0007669"/>
    <property type="project" value="TreeGrafter"/>
</dbReference>
<dbReference type="GO" id="GO:0015648">
    <property type="term" value="F:lipid-linked peptidoglycan transporter activity"/>
    <property type="evidence" value="ECO:0007669"/>
    <property type="project" value="TreeGrafter"/>
</dbReference>
<keyword evidence="2" id="KW-1003">Cell membrane</keyword>
<keyword evidence="4" id="KW-0808">Transferase</keyword>
<dbReference type="Proteomes" id="UP000233535">
    <property type="component" value="Unassembled WGS sequence"/>
</dbReference>
<evidence type="ECO:0000256" key="4">
    <source>
        <dbReference type="ARBA" id="ARBA00022679"/>
    </source>
</evidence>
<feature type="transmembrane region" description="Helical" evidence="13">
    <location>
        <begin position="12"/>
        <end position="32"/>
    </location>
</feature>